<proteinExistence type="inferred from homology"/>
<evidence type="ECO:0000256" key="2">
    <source>
        <dbReference type="ARBA" id="ARBA00022801"/>
    </source>
</evidence>
<dbReference type="AlphaFoldDB" id="A0A0S8GEA7"/>
<dbReference type="InterPro" id="IPR011324">
    <property type="entry name" value="Cytotoxic_necrot_fac-like_cat"/>
</dbReference>
<keyword evidence="2 3" id="KW-0378">Hydrolase</keyword>
<comment type="caution">
    <text evidence="4">The sequence shown here is derived from an EMBL/GenBank/DDBJ whole genome shotgun (WGS) entry which is preliminary data.</text>
</comment>
<dbReference type="InterPro" id="IPR005659">
    <property type="entry name" value="Chemorcpt_Glu_NH3ase_CheD"/>
</dbReference>
<comment type="catalytic activity">
    <reaction evidence="3">
        <text>L-glutaminyl-[protein] + H2O = L-glutamyl-[protein] + NH4(+)</text>
        <dbReference type="Rhea" id="RHEA:16441"/>
        <dbReference type="Rhea" id="RHEA-COMP:10207"/>
        <dbReference type="Rhea" id="RHEA-COMP:10208"/>
        <dbReference type="ChEBI" id="CHEBI:15377"/>
        <dbReference type="ChEBI" id="CHEBI:28938"/>
        <dbReference type="ChEBI" id="CHEBI:29973"/>
        <dbReference type="ChEBI" id="CHEBI:30011"/>
        <dbReference type="EC" id="3.5.1.44"/>
    </reaction>
</comment>
<name>A0A0S8GEA7_UNCW3</name>
<gene>
    <name evidence="3" type="primary">cheD</name>
    <name evidence="4" type="ORF">AMJ87_07420</name>
</gene>
<keyword evidence="1 3" id="KW-0145">Chemotaxis</keyword>
<reference evidence="4 5" key="1">
    <citation type="journal article" date="2015" name="Microbiome">
        <title>Genomic resolution of linkages in carbon, nitrogen, and sulfur cycling among widespread estuary sediment bacteria.</title>
        <authorList>
            <person name="Baker B.J."/>
            <person name="Lazar C.S."/>
            <person name="Teske A.P."/>
            <person name="Dick G.J."/>
        </authorList>
    </citation>
    <scope>NUCLEOTIDE SEQUENCE [LARGE SCALE GENOMIC DNA]</scope>
    <source>
        <strain evidence="4">SM23_60</strain>
    </source>
</reference>
<dbReference type="EMBL" id="LJUO01000065">
    <property type="protein sequence ID" value="KPK71382.1"/>
    <property type="molecule type" value="Genomic_DNA"/>
</dbReference>
<evidence type="ECO:0000313" key="4">
    <source>
        <dbReference type="EMBL" id="KPK71382.1"/>
    </source>
</evidence>
<accession>A0A0S8GEA7</accession>
<comment type="function">
    <text evidence="3">Probably deamidates glutamine residues to glutamate on methyl-accepting chemotaxis receptors (MCPs), playing an important role in chemotaxis.</text>
</comment>
<dbReference type="PROSITE" id="PS51257">
    <property type="entry name" value="PROKAR_LIPOPROTEIN"/>
    <property type="match status" value="1"/>
</dbReference>
<dbReference type="GO" id="GO:0006935">
    <property type="term" value="P:chemotaxis"/>
    <property type="evidence" value="ECO:0007669"/>
    <property type="project" value="UniProtKB-UniRule"/>
</dbReference>
<dbReference type="Proteomes" id="UP000051096">
    <property type="component" value="Unassembled WGS sequence"/>
</dbReference>
<evidence type="ECO:0000256" key="1">
    <source>
        <dbReference type="ARBA" id="ARBA00022500"/>
    </source>
</evidence>
<dbReference type="PANTHER" id="PTHR35147">
    <property type="entry name" value="CHEMORECEPTOR GLUTAMINE DEAMIDASE CHED-RELATED"/>
    <property type="match status" value="1"/>
</dbReference>
<evidence type="ECO:0000256" key="3">
    <source>
        <dbReference type="HAMAP-Rule" id="MF_01440"/>
    </source>
</evidence>
<dbReference type="Pfam" id="PF03975">
    <property type="entry name" value="CheD"/>
    <property type="match status" value="1"/>
</dbReference>
<dbReference type="HAMAP" id="MF_01440">
    <property type="entry name" value="CheD"/>
    <property type="match status" value="1"/>
</dbReference>
<dbReference type="Gene3D" id="3.30.1330.200">
    <property type="match status" value="1"/>
</dbReference>
<dbReference type="CDD" id="cd16352">
    <property type="entry name" value="CheD"/>
    <property type="match status" value="1"/>
</dbReference>
<evidence type="ECO:0000313" key="5">
    <source>
        <dbReference type="Proteomes" id="UP000051096"/>
    </source>
</evidence>
<dbReference type="EC" id="3.5.1.44" evidence="3"/>
<organism evidence="4 5">
    <name type="scientific">candidate division WOR_3 bacterium SM23_60</name>
    <dbReference type="NCBI Taxonomy" id="1703780"/>
    <lineage>
        <taxon>Bacteria</taxon>
        <taxon>Bacteria division WOR-3</taxon>
    </lineage>
</organism>
<sequence>MSKAKEERVAIGEIKVESSAAVLAAYGVGSCVVVVLHDMEHHIGGLAHCLLPDDDTDSLKTPRGAVTTTVNKMVAMGAQRGHITAKIIGGSKMFEEFERHAIGYRNVVQARAVLAKLNIPIVAEEVFGNWGRSIFFDIQSGEVRVTSFQHGEKKL</sequence>
<dbReference type="GO" id="GO:0050568">
    <property type="term" value="F:protein-glutamine glutaminase activity"/>
    <property type="evidence" value="ECO:0007669"/>
    <property type="project" value="UniProtKB-UniRule"/>
</dbReference>
<dbReference type="PANTHER" id="PTHR35147:SF1">
    <property type="entry name" value="CHEMORECEPTOR GLUTAMINE DEAMIDASE CHED-RELATED"/>
    <property type="match status" value="1"/>
</dbReference>
<protein>
    <recommendedName>
        <fullName evidence="3">Probable chemoreceptor glutamine deamidase CheD</fullName>
        <ecNumber evidence="3">3.5.1.44</ecNumber>
    </recommendedName>
</protein>
<dbReference type="SUPFAM" id="SSF64438">
    <property type="entry name" value="CNF1/YfiH-like putative cysteine hydrolases"/>
    <property type="match status" value="1"/>
</dbReference>
<comment type="similarity">
    <text evidence="3">Belongs to the CheD family.</text>
</comment>
<dbReference type="InterPro" id="IPR038592">
    <property type="entry name" value="CheD-like_sf"/>
</dbReference>